<evidence type="ECO:0000313" key="2">
    <source>
        <dbReference type="EMBL" id="TNN72606.1"/>
    </source>
</evidence>
<dbReference type="EMBL" id="SRLO01000135">
    <property type="protein sequence ID" value="TNN72606.1"/>
    <property type="molecule type" value="Genomic_DNA"/>
</dbReference>
<evidence type="ECO:0000313" key="3">
    <source>
        <dbReference type="Proteomes" id="UP000314294"/>
    </source>
</evidence>
<protein>
    <submittedName>
        <fullName evidence="2">Uncharacterized protein</fullName>
    </submittedName>
</protein>
<reference evidence="2 3" key="1">
    <citation type="submission" date="2019-03" db="EMBL/GenBank/DDBJ databases">
        <title>First draft genome of Liparis tanakae, snailfish: a comprehensive survey of snailfish specific genes.</title>
        <authorList>
            <person name="Kim W."/>
            <person name="Song I."/>
            <person name="Jeong J.-H."/>
            <person name="Kim D."/>
            <person name="Kim S."/>
            <person name="Ryu S."/>
            <person name="Song J.Y."/>
            <person name="Lee S.K."/>
        </authorList>
    </citation>
    <scope>NUCLEOTIDE SEQUENCE [LARGE SCALE GENOMIC DNA]</scope>
    <source>
        <tissue evidence="2">Muscle</tissue>
    </source>
</reference>
<comment type="caution">
    <text evidence="2">The sequence shown here is derived from an EMBL/GenBank/DDBJ whole genome shotgun (WGS) entry which is preliminary data.</text>
</comment>
<accession>A0A4Z2I3F4</accession>
<feature type="compositionally biased region" description="Polar residues" evidence="1">
    <location>
        <begin position="136"/>
        <end position="151"/>
    </location>
</feature>
<keyword evidence="3" id="KW-1185">Reference proteome</keyword>
<organism evidence="2 3">
    <name type="scientific">Liparis tanakae</name>
    <name type="common">Tanaka's snailfish</name>
    <dbReference type="NCBI Taxonomy" id="230148"/>
    <lineage>
        <taxon>Eukaryota</taxon>
        <taxon>Metazoa</taxon>
        <taxon>Chordata</taxon>
        <taxon>Craniata</taxon>
        <taxon>Vertebrata</taxon>
        <taxon>Euteleostomi</taxon>
        <taxon>Actinopterygii</taxon>
        <taxon>Neopterygii</taxon>
        <taxon>Teleostei</taxon>
        <taxon>Neoteleostei</taxon>
        <taxon>Acanthomorphata</taxon>
        <taxon>Eupercaria</taxon>
        <taxon>Perciformes</taxon>
        <taxon>Cottioidei</taxon>
        <taxon>Cottales</taxon>
        <taxon>Liparidae</taxon>
        <taxon>Liparis</taxon>
    </lineage>
</organism>
<gene>
    <name evidence="2" type="ORF">EYF80_017213</name>
</gene>
<dbReference type="Proteomes" id="UP000314294">
    <property type="component" value="Unassembled WGS sequence"/>
</dbReference>
<dbReference type="AlphaFoldDB" id="A0A4Z2I3F4"/>
<feature type="region of interest" description="Disordered" evidence="1">
    <location>
        <begin position="130"/>
        <end position="174"/>
    </location>
</feature>
<sequence length="193" mass="20573">MFPLPWPSRKAIWEISPSDSTLSHMFTPVILPANAIFGSNPPSEPPSGKTCPSATPGVAATFFPPAQRDARPCSDDHAPHKWIHSDGPPAFTTSRASTSWISYGLRRFPYENSTVLLATVVGFTHMQTVKEETERGTSASTPSKATSRGVTSCSRSPAPPASPGSWDRGFAFNPVPAPGPLKQLVSSLASREA</sequence>
<name>A0A4Z2I3F4_9TELE</name>
<proteinExistence type="predicted"/>
<evidence type="ECO:0000256" key="1">
    <source>
        <dbReference type="SAM" id="MobiDB-lite"/>
    </source>
</evidence>